<dbReference type="SUPFAM" id="SSF53335">
    <property type="entry name" value="S-adenosyl-L-methionine-dependent methyltransferases"/>
    <property type="match status" value="2"/>
</dbReference>
<keyword evidence="1" id="KW-1133">Transmembrane helix</keyword>
<dbReference type="PANTHER" id="PTHR43591">
    <property type="entry name" value="METHYLTRANSFERASE"/>
    <property type="match status" value="1"/>
</dbReference>
<dbReference type="GO" id="GO:0032259">
    <property type="term" value="P:methylation"/>
    <property type="evidence" value="ECO:0007669"/>
    <property type="project" value="UniProtKB-KW"/>
</dbReference>
<proteinExistence type="predicted"/>
<evidence type="ECO:0000313" key="4">
    <source>
        <dbReference type="Proteomes" id="UP000182258"/>
    </source>
</evidence>
<protein>
    <submittedName>
        <fullName evidence="3">Ubiquinone/menaquinone biosynthesis C-methylase UbiE</fullName>
    </submittedName>
</protein>
<dbReference type="InterPro" id="IPR029063">
    <property type="entry name" value="SAM-dependent_MTases_sf"/>
</dbReference>
<organism evidence="3 4">
    <name type="scientific">Devosia psychrophila</name>
    <dbReference type="NCBI Taxonomy" id="728005"/>
    <lineage>
        <taxon>Bacteria</taxon>
        <taxon>Pseudomonadati</taxon>
        <taxon>Pseudomonadota</taxon>
        <taxon>Alphaproteobacteria</taxon>
        <taxon>Hyphomicrobiales</taxon>
        <taxon>Devosiaceae</taxon>
        <taxon>Devosia</taxon>
    </lineage>
</organism>
<keyword evidence="3" id="KW-0489">Methyltransferase</keyword>
<dbReference type="GO" id="GO:0008757">
    <property type="term" value="F:S-adenosylmethionine-dependent methyltransferase activity"/>
    <property type="evidence" value="ECO:0007669"/>
    <property type="project" value="InterPro"/>
</dbReference>
<dbReference type="InterPro" id="IPR013216">
    <property type="entry name" value="Methyltransf_11"/>
</dbReference>
<sequence length="232" mass="25816">MQNEQSLEMFVGAPPEWALHRPKPTLQSIYDFIGAPLRMVVLPDHVSERWHLTSLRAERLGVVLKAIEGKCLDVGAGDNMLVKLHRENSRDTCQSDKAMASEGVDVVDWGGGCTIVPGCTSLPYEDGTFDTVTFIACLNHIPERRQALAEALRVLRPGGLLIITMIGYIIGTVGHAIWWYSEDKHRDIADGEVMGMRPSDVDSLIENAGFVDIDVTKFVYGLNRMWLARRPV</sequence>
<dbReference type="EMBL" id="FOMB01000044">
    <property type="protein sequence ID" value="SFD35037.1"/>
    <property type="molecule type" value="Genomic_DNA"/>
</dbReference>
<dbReference type="Pfam" id="PF08241">
    <property type="entry name" value="Methyltransf_11"/>
    <property type="match status" value="1"/>
</dbReference>
<keyword evidence="1" id="KW-0812">Transmembrane</keyword>
<dbReference type="Gene3D" id="3.40.50.150">
    <property type="entry name" value="Vaccinia Virus protein VP39"/>
    <property type="match status" value="1"/>
</dbReference>
<name>A0A1I1RLZ6_9HYPH</name>
<evidence type="ECO:0000256" key="1">
    <source>
        <dbReference type="SAM" id="Phobius"/>
    </source>
</evidence>
<dbReference type="OrthoDB" id="9765084at2"/>
<reference evidence="3 4" key="1">
    <citation type="submission" date="2016-10" db="EMBL/GenBank/DDBJ databases">
        <authorList>
            <person name="de Groot N.N."/>
        </authorList>
    </citation>
    <scope>NUCLEOTIDE SEQUENCE [LARGE SCALE GENOMIC DNA]</scope>
    <source>
        <strain evidence="3 4">CGMCC 1.10210</strain>
    </source>
</reference>
<dbReference type="STRING" id="728005.SAMN04488059_1445"/>
<dbReference type="CDD" id="cd02440">
    <property type="entry name" value="AdoMet_MTases"/>
    <property type="match status" value="1"/>
</dbReference>
<dbReference type="RefSeq" id="WP_052952535.1">
    <property type="nucleotide sequence ID" value="NZ_FOMB01000044.1"/>
</dbReference>
<accession>A0A1I1RLZ6</accession>
<dbReference type="PANTHER" id="PTHR43591:SF24">
    <property type="entry name" value="2-METHOXY-6-POLYPRENYL-1,4-BENZOQUINOL METHYLASE, MITOCHONDRIAL"/>
    <property type="match status" value="1"/>
</dbReference>
<feature type="domain" description="Methyltransferase type 11" evidence="2">
    <location>
        <begin position="115"/>
        <end position="163"/>
    </location>
</feature>
<evidence type="ECO:0000259" key="2">
    <source>
        <dbReference type="Pfam" id="PF08241"/>
    </source>
</evidence>
<keyword evidence="3" id="KW-0830">Ubiquinone</keyword>
<dbReference type="AlphaFoldDB" id="A0A1I1RLZ6"/>
<keyword evidence="1" id="KW-0472">Membrane</keyword>
<dbReference type="Proteomes" id="UP000182258">
    <property type="component" value="Unassembled WGS sequence"/>
</dbReference>
<evidence type="ECO:0000313" key="3">
    <source>
        <dbReference type="EMBL" id="SFD35037.1"/>
    </source>
</evidence>
<gene>
    <name evidence="3" type="ORF">SAMN04488059_1445</name>
</gene>
<feature type="transmembrane region" description="Helical" evidence="1">
    <location>
        <begin position="160"/>
        <end position="180"/>
    </location>
</feature>
<keyword evidence="3" id="KW-0808">Transferase</keyword>